<evidence type="ECO:0000313" key="1">
    <source>
        <dbReference type="EMBL" id="KFO70873.1"/>
    </source>
</evidence>
<sequence length="79" mass="8679">MHMRQLKVERRLSIAAQLAAESKVKAKRETNVKTKGKKSLKAKEAAAWSHSHASPHGAYTCSKPRVAAVNKSAKAQRTQ</sequence>
<reference evidence="1 2" key="1">
    <citation type="submission" date="2014-04" db="EMBL/GenBank/DDBJ databases">
        <title>Genome evolution of avian class.</title>
        <authorList>
            <person name="Zhang G."/>
            <person name="Li C."/>
        </authorList>
    </citation>
    <scope>NUCLEOTIDE SEQUENCE [LARGE SCALE GENOMIC DNA]</scope>
    <source>
        <strain evidence="1">BGI_N303</strain>
    </source>
</reference>
<organism evidence="1 2">
    <name type="scientific">Cuculus canorus</name>
    <name type="common">Common cuckoo</name>
    <dbReference type="NCBI Taxonomy" id="55661"/>
    <lineage>
        <taxon>Eukaryota</taxon>
        <taxon>Metazoa</taxon>
        <taxon>Chordata</taxon>
        <taxon>Craniata</taxon>
        <taxon>Vertebrata</taxon>
        <taxon>Euteleostomi</taxon>
        <taxon>Archelosauria</taxon>
        <taxon>Archosauria</taxon>
        <taxon>Dinosauria</taxon>
        <taxon>Saurischia</taxon>
        <taxon>Theropoda</taxon>
        <taxon>Coelurosauria</taxon>
        <taxon>Aves</taxon>
        <taxon>Neognathae</taxon>
        <taxon>Neoaves</taxon>
        <taxon>Otidimorphae</taxon>
        <taxon>Cuculiformes</taxon>
        <taxon>Cuculidae</taxon>
        <taxon>Cuculus</taxon>
    </lineage>
</organism>
<evidence type="ECO:0000313" key="2">
    <source>
        <dbReference type="Proteomes" id="UP000053760"/>
    </source>
</evidence>
<keyword evidence="2" id="KW-1185">Reference proteome</keyword>
<proteinExistence type="predicted"/>
<dbReference type="AlphaFoldDB" id="A0A091FMN6"/>
<feature type="non-terminal residue" evidence="1">
    <location>
        <position position="79"/>
    </location>
</feature>
<dbReference type="EMBL" id="KL447206">
    <property type="protein sequence ID" value="KFO70873.1"/>
    <property type="molecule type" value="Genomic_DNA"/>
</dbReference>
<gene>
    <name evidence="1" type="ORF">N303_04886</name>
</gene>
<accession>A0A091FMN6</accession>
<dbReference type="STRING" id="55661.A0A091FMN6"/>
<name>A0A091FMN6_CUCCA</name>
<dbReference type="Proteomes" id="UP000053760">
    <property type="component" value="Unassembled WGS sequence"/>
</dbReference>
<protein>
    <submittedName>
        <fullName evidence="1">Uncharacterized protein</fullName>
    </submittedName>
</protein>